<dbReference type="EMBL" id="JAGFMF010011956">
    <property type="protein sequence ID" value="KAG8509303.1"/>
    <property type="molecule type" value="Genomic_DNA"/>
</dbReference>
<dbReference type="OrthoDB" id="6409159at2759"/>
<evidence type="ECO:0000313" key="6">
    <source>
        <dbReference type="Proteomes" id="UP000700334"/>
    </source>
</evidence>
<feature type="region of interest" description="Disordered" evidence="2">
    <location>
        <begin position="71"/>
        <end position="139"/>
    </location>
</feature>
<keyword evidence="6" id="KW-1185">Reference proteome</keyword>
<dbReference type="SUPFAM" id="SSF63707">
    <property type="entry name" value="Ganglioside M2 (gm2) activator"/>
    <property type="match status" value="1"/>
</dbReference>
<comment type="caution">
    <text evidence="5">The sequence shown here is derived from an EMBL/GenBank/DDBJ whole genome shotgun (WGS) entry which is preliminary data.</text>
</comment>
<dbReference type="PANTHER" id="PTHR17357:SF0">
    <property type="entry name" value="GANGLIOSIDE GM2 ACTIVATOR"/>
    <property type="match status" value="1"/>
</dbReference>
<dbReference type="GO" id="GO:0006689">
    <property type="term" value="P:ganglioside catabolic process"/>
    <property type="evidence" value="ECO:0007669"/>
    <property type="project" value="InterPro"/>
</dbReference>
<feature type="compositionally biased region" description="Low complexity" evidence="2">
    <location>
        <begin position="71"/>
        <end position="84"/>
    </location>
</feature>
<dbReference type="GO" id="GO:0008047">
    <property type="term" value="F:enzyme activator activity"/>
    <property type="evidence" value="ECO:0007669"/>
    <property type="project" value="InterPro"/>
</dbReference>
<evidence type="ECO:0000256" key="3">
    <source>
        <dbReference type="SAM" id="SignalP"/>
    </source>
</evidence>
<dbReference type="AlphaFoldDB" id="A0A8J6DKA7"/>
<dbReference type="SMART" id="SM00737">
    <property type="entry name" value="ML"/>
    <property type="match status" value="1"/>
</dbReference>
<feature type="region of interest" description="Disordered" evidence="2">
    <location>
        <begin position="34"/>
        <end position="53"/>
    </location>
</feature>
<name>A0A8J6DKA7_GALPY</name>
<reference evidence="5" key="1">
    <citation type="journal article" date="2021" name="Evol. Appl.">
        <title>The genome of the Pyrenean desman and the effects of bottlenecks and inbreeding on the genomic landscape of an endangered species.</title>
        <authorList>
            <person name="Escoda L."/>
            <person name="Castresana J."/>
        </authorList>
    </citation>
    <scope>NUCLEOTIDE SEQUENCE</scope>
    <source>
        <strain evidence="5">IBE-C5619</strain>
    </source>
</reference>
<dbReference type="Pfam" id="PF02221">
    <property type="entry name" value="E1_DerP2_DerF2"/>
    <property type="match status" value="1"/>
</dbReference>
<dbReference type="InterPro" id="IPR003172">
    <property type="entry name" value="ML_dom"/>
</dbReference>
<sequence>MRSLLRAALLAALGLLLARAAAPVRERLRRVSPAMGGRAGAGGGSGGARAPRSLAPARGVSVAARLLAADAEARPGPGRSLARPGPAPGGAWPGAGGGRAPRAPPPRPLHPRPTQGQASRAPLFCGPGNRSEEHQVWSPTRGWGRLAGSHRSSSVAFPHPGELNCPFSPCLPRSRQASNFTWDNCDDGKDPAVVTSMTMEPDPVAVPGNLTVSAEVKTSVPLSAPLKAELTLEKEVAGIWVRIPCVEQIGSCTYENICDMLDTLVPPGHPCPEPLHTFGLPCHCPFRAGTYSLPRSDFTLPDLELPGWLSSGHYRVQGVLSSSDQRLGCLKVSVSLKGR</sequence>
<evidence type="ECO:0000313" key="5">
    <source>
        <dbReference type="EMBL" id="KAG8509303.1"/>
    </source>
</evidence>
<dbReference type="InterPro" id="IPR036846">
    <property type="entry name" value="GM2-AP_sf"/>
</dbReference>
<feature type="signal peptide" evidence="3">
    <location>
        <begin position="1"/>
        <end position="20"/>
    </location>
</feature>
<dbReference type="InterPro" id="IPR028996">
    <property type="entry name" value="GM2-AP"/>
</dbReference>
<dbReference type="PANTHER" id="PTHR17357">
    <property type="entry name" value="GM2 GANGLIOSIDE ACTIVATOR PROTEIN"/>
    <property type="match status" value="1"/>
</dbReference>
<dbReference type="Proteomes" id="UP000700334">
    <property type="component" value="Unassembled WGS sequence"/>
</dbReference>
<feature type="chain" id="PRO_5035233659" evidence="3">
    <location>
        <begin position="21"/>
        <end position="339"/>
    </location>
</feature>
<dbReference type="GO" id="GO:0009898">
    <property type="term" value="C:cytoplasmic side of plasma membrane"/>
    <property type="evidence" value="ECO:0007669"/>
    <property type="project" value="TreeGrafter"/>
</dbReference>
<accession>A0A8J6DKA7</accession>
<proteinExistence type="predicted"/>
<evidence type="ECO:0000256" key="2">
    <source>
        <dbReference type="SAM" id="MobiDB-lite"/>
    </source>
</evidence>
<evidence type="ECO:0000259" key="4">
    <source>
        <dbReference type="SMART" id="SM00737"/>
    </source>
</evidence>
<feature type="domain" description="MD-2-related lipid-recognition" evidence="4">
    <location>
        <begin position="182"/>
        <end position="334"/>
    </location>
</feature>
<organism evidence="5 6">
    <name type="scientific">Galemys pyrenaicus</name>
    <name type="common">Iberian desman</name>
    <name type="synonym">Pyrenean desman</name>
    <dbReference type="NCBI Taxonomy" id="202257"/>
    <lineage>
        <taxon>Eukaryota</taxon>
        <taxon>Metazoa</taxon>
        <taxon>Chordata</taxon>
        <taxon>Craniata</taxon>
        <taxon>Vertebrata</taxon>
        <taxon>Euteleostomi</taxon>
        <taxon>Mammalia</taxon>
        <taxon>Eutheria</taxon>
        <taxon>Laurasiatheria</taxon>
        <taxon>Eulipotyphla</taxon>
        <taxon>Talpidae</taxon>
        <taxon>Galemys</taxon>
    </lineage>
</organism>
<protein>
    <submittedName>
        <fullName evidence="5">Ganglioside GM2 activator</fullName>
    </submittedName>
</protein>
<dbReference type="GO" id="GO:0005319">
    <property type="term" value="F:lipid transporter activity"/>
    <property type="evidence" value="ECO:0007669"/>
    <property type="project" value="TreeGrafter"/>
</dbReference>
<evidence type="ECO:0000256" key="1">
    <source>
        <dbReference type="ARBA" id="ARBA00022729"/>
    </source>
</evidence>
<keyword evidence="1 3" id="KW-0732">Signal</keyword>
<dbReference type="Gene3D" id="2.70.220.10">
    <property type="entry name" value="Ganglioside GM2 activator"/>
    <property type="match status" value="1"/>
</dbReference>
<feature type="compositionally biased region" description="Gly residues" evidence="2">
    <location>
        <begin position="37"/>
        <end position="47"/>
    </location>
</feature>
<gene>
    <name evidence="5" type="ORF">J0S82_001441</name>
</gene>